<keyword evidence="2" id="KW-0805">Transcription regulation</keyword>
<dbReference type="EMBL" id="CP049740">
    <property type="protein sequence ID" value="QII81691.1"/>
    <property type="molecule type" value="Genomic_DNA"/>
</dbReference>
<dbReference type="PANTHER" id="PTHR44846">
    <property type="entry name" value="MANNOSYL-D-GLYCERATE TRANSPORT/METABOLISM SYSTEM REPRESSOR MNGR-RELATED"/>
    <property type="match status" value="1"/>
</dbReference>
<dbReference type="InterPro" id="IPR050679">
    <property type="entry name" value="Bact_HTH_transcr_reg"/>
</dbReference>
<name>A0A6G7K901_9LACT</name>
<evidence type="ECO:0000256" key="1">
    <source>
        <dbReference type="ARBA" id="ARBA00022491"/>
    </source>
</evidence>
<gene>
    <name evidence="6" type="ORF">G7057_03825</name>
</gene>
<dbReference type="GO" id="GO:0003677">
    <property type="term" value="F:DNA binding"/>
    <property type="evidence" value="ECO:0007669"/>
    <property type="project" value="UniProtKB-KW"/>
</dbReference>
<keyword evidence="1" id="KW-0678">Repressor</keyword>
<dbReference type="FunFam" id="3.40.1410.10:FF:000008">
    <property type="entry name" value="Transcriptional regulator, GntR family"/>
    <property type="match status" value="1"/>
</dbReference>
<proteinExistence type="predicted"/>
<dbReference type="Gene3D" id="3.40.1410.10">
    <property type="entry name" value="Chorismate lyase-like"/>
    <property type="match status" value="1"/>
</dbReference>
<dbReference type="RefSeq" id="WP_166161481.1">
    <property type="nucleotide sequence ID" value="NZ_CP049740.1"/>
</dbReference>
<keyword evidence="3" id="KW-0238">DNA-binding</keyword>
<evidence type="ECO:0000256" key="3">
    <source>
        <dbReference type="ARBA" id="ARBA00023125"/>
    </source>
</evidence>
<dbReference type="PANTHER" id="PTHR44846:SF5">
    <property type="entry name" value="HTH-TYPE TRANSCRIPTIONAL REGULATOR GMUR"/>
    <property type="match status" value="1"/>
</dbReference>
<evidence type="ECO:0000313" key="6">
    <source>
        <dbReference type="EMBL" id="QII81691.1"/>
    </source>
</evidence>
<evidence type="ECO:0000259" key="5">
    <source>
        <dbReference type="SMART" id="SM00866"/>
    </source>
</evidence>
<accession>A0A6G7K901</accession>
<dbReference type="KEGG" id="jar:G7057_03825"/>
<protein>
    <submittedName>
        <fullName evidence="6">GntR family transcriptional regulator</fullName>
    </submittedName>
</protein>
<dbReference type="InterPro" id="IPR028978">
    <property type="entry name" value="Chorismate_lyase_/UTRA_dom_sf"/>
</dbReference>
<dbReference type="SMART" id="SM00866">
    <property type="entry name" value="UTRA"/>
    <property type="match status" value="1"/>
</dbReference>
<dbReference type="Proteomes" id="UP000501451">
    <property type="component" value="Chromosome"/>
</dbReference>
<evidence type="ECO:0000313" key="7">
    <source>
        <dbReference type="Proteomes" id="UP000501451"/>
    </source>
</evidence>
<dbReference type="AlphaFoldDB" id="A0A6G7K901"/>
<dbReference type="Pfam" id="PF07702">
    <property type="entry name" value="UTRA"/>
    <property type="match status" value="1"/>
</dbReference>
<evidence type="ECO:0000256" key="2">
    <source>
        <dbReference type="ARBA" id="ARBA00023015"/>
    </source>
</evidence>
<sequence>MFFNLLDFNVRFPDEEEAVQLSISQEEPVYAIARLRILDDKPYSLEHTIIPIKLVPNITTEVLSQSLYDYMQHELGIIFGDNRQTVRAVKPNQEDQTHLDCRADDPVLEVVKVMFLEKGTPVEYSVVHHRYDMVEVSFVNVTRDAIIG</sequence>
<keyword evidence="4" id="KW-0804">Transcription</keyword>
<feature type="domain" description="UbiC transcription regulator-associated" evidence="5">
    <location>
        <begin position="2"/>
        <end position="135"/>
    </location>
</feature>
<keyword evidence="7" id="KW-1185">Reference proteome</keyword>
<organism evidence="6 7">
    <name type="scientific">Jeotgalibaca arthritidis</name>
    <dbReference type="NCBI Taxonomy" id="1868794"/>
    <lineage>
        <taxon>Bacteria</taxon>
        <taxon>Bacillati</taxon>
        <taxon>Bacillota</taxon>
        <taxon>Bacilli</taxon>
        <taxon>Lactobacillales</taxon>
        <taxon>Carnobacteriaceae</taxon>
        <taxon>Jeotgalibaca</taxon>
    </lineage>
</organism>
<reference evidence="6 7" key="1">
    <citation type="journal article" date="2017" name="Int. J. Syst. Evol. Microbiol.">
        <title>Jeotgalibaca porci sp. nov. and Jeotgalibaca arthritidis sp. nov., isolated from pigs, and emended description of the genus Jeotgalibaca.</title>
        <authorList>
            <person name="Zamora L."/>
            <person name="Perez-Sancho M."/>
            <person name="Dominguez L."/>
            <person name="Fernandez-Garayzabal J.F."/>
            <person name="Vela A.I."/>
        </authorList>
    </citation>
    <scope>NUCLEOTIDE SEQUENCE [LARGE SCALE GENOMIC DNA]</scope>
    <source>
        <strain evidence="6 7">CECT 9157</strain>
    </source>
</reference>
<dbReference type="GO" id="GO:0045892">
    <property type="term" value="P:negative regulation of DNA-templated transcription"/>
    <property type="evidence" value="ECO:0007669"/>
    <property type="project" value="TreeGrafter"/>
</dbReference>
<evidence type="ECO:0000256" key="4">
    <source>
        <dbReference type="ARBA" id="ARBA00023163"/>
    </source>
</evidence>
<dbReference type="InterPro" id="IPR011663">
    <property type="entry name" value="UTRA"/>
</dbReference>
<dbReference type="SUPFAM" id="SSF64288">
    <property type="entry name" value="Chorismate lyase-like"/>
    <property type="match status" value="1"/>
</dbReference>